<reference evidence="5" key="5">
    <citation type="submission" date="2025-09" db="UniProtKB">
        <authorList>
            <consortium name="Ensembl"/>
        </authorList>
    </citation>
    <scope>IDENTIFICATION</scope>
</reference>
<gene>
    <name evidence="5" type="primary">LOC103180687</name>
</gene>
<dbReference type="Ensembl" id="ENSCMIT00000031545.1">
    <property type="protein sequence ID" value="ENSCMIP00000031071.1"/>
    <property type="gene ID" value="ENSCMIG00000013358.1"/>
</dbReference>
<name>A0A4W3IUF8_CALMI</name>
<evidence type="ECO:0000256" key="4">
    <source>
        <dbReference type="ARBA" id="ARBA00022525"/>
    </source>
</evidence>
<reference evidence="5" key="4">
    <citation type="submission" date="2025-08" db="UniProtKB">
        <authorList>
            <consortium name="Ensembl"/>
        </authorList>
    </citation>
    <scope>IDENTIFICATION</scope>
</reference>
<keyword evidence="4" id="KW-0964">Secreted</keyword>
<evidence type="ECO:0000313" key="5">
    <source>
        <dbReference type="Ensembl" id="ENSCMIP00000031071.1"/>
    </source>
</evidence>
<evidence type="ECO:0000256" key="3">
    <source>
        <dbReference type="ARBA" id="ARBA00022514"/>
    </source>
</evidence>
<evidence type="ECO:0000313" key="6">
    <source>
        <dbReference type="Proteomes" id="UP000314986"/>
    </source>
</evidence>
<dbReference type="PANTHER" id="PTHR21353">
    <property type="match status" value="1"/>
</dbReference>
<dbReference type="InParanoid" id="A0A4W3IUF8"/>
<dbReference type="InterPro" id="IPR009079">
    <property type="entry name" value="4_helix_cytokine-like_core"/>
</dbReference>
<dbReference type="InterPro" id="IPR010681">
    <property type="entry name" value="PRF/CT"/>
</dbReference>
<proteinExistence type="inferred from homology"/>
<dbReference type="PANTHER" id="PTHR21353:SF9">
    <property type="match status" value="1"/>
</dbReference>
<dbReference type="SUPFAM" id="SSF47266">
    <property type="entry name" value="4-helical cytokines"/>
    <property type="match status" value="1"/>
</dbReference>
<accession>A0A4W3IUF8</accession>
<dbReference type="Proteomes" id="UP000314986">
    <property type="component" value="Unassembled WGS sequence"/>
</dbReference>
<dbReference type="AlphaFoldDB" id="A0A4W3IUF8"/>
<dbReference type="GO" id="GO:0005615">
    <property type="term" value="C:extracellular space"/>
    <property type="evidence" value="ECO:0007669"/>
    <property type="project" value="UniProtKB-KW"/>
</dbReference>
<sequence>MARWEETLTDYKPDRCLVFIRRVLHFAFQKQEKIGNPSFEDYNLMLGSLPSCQVDYRSWLEQQDEERLLLNCRDLQVFWMHVDTKRVHELGQSQDSALLESMEAISLDLRDLISQLNSQISALNGSSPDTSTLTLPNDVLNPLYDWHSRLQGYIIFRDLEVYLNKVVRDFTVLKKH</sequence>
<comment type="similarity">
    <text evidence="2">Belongs to the IL-6 superfamily.</text>
</comment>
<dbReference type="Gene3D" id="1.20.1250.10">
    <property type="match status" value="1"/>
</dbReference>
<evidence type="ECO:0008006" key="7">
    <source>
        <dbReference type="Google" id="ProtNLM"/>
    </source>
</evidence>
<dbReference type="STRING" id="7868.ENSCMIP00000031071"/>
<protein>
    <recommendedName>
        <fullName evidence="7">Ciliary neurotrophic factor</fullName>
    </recommendedName>
</protein>
<dbReference type="OMA" id="STDFYSW"/>
<evidence type="ECO:0000256" key="1">
    <source>
        <dbReference type="ARBA" id="ARBA00004613"/>
    </source>
</evidence>
<comment type="subcellular location">
    <subcellularLocation>
        <location evidence="1">Secreted</location>
    </subcellularLocation>
</comment>
<dbReference type="GO" id="GO:0005125">
    <property type="term" value="F:cytokine activity"/>
    <property type="evidence" value="ECO:0007669"/>
    <property type="project" value="UniProtKB-KW"/>
</dbReference>
<reference evidence="6" key="3">
    <citation type="journal article" date="2014" name="Nature">
        <title>Elephant shark genome provides unique insights into gnathostome evolution.</title>
        <authorList>
            <consortium name="International Elephant Shark Genome Sequencing Consortium"/>
            <person name="Venkatesh B."/>
            <person name="Lee A.P."/>
            <person name="Ravi V."/>
            <person name="Maurya A.K."/>
            <person name="Lian M.M."/>
            <person name="Swann J.B."/>
            <person name="Ohta Y."/>
            <person name="Flajnik M.F."/>
            <person name="Sutoh Y."/>
            <person name="Kasahara M."/>
            <person name="Hoon S."/>
            <person name="Gangu V."/>
            <person name="Roy S.W."/>
            <person name="Irimia M."/>
            <person name="Korzh V."/>
            <person name="Kondrychyn I."/>
            <person name="Lim Z.W."/>
            <person name="Tay B.H."/>
            <person name="Tohari S."/>
            <person name="Kong K.W."/>
            <person name="Ho S."/>
            <person name="Lorente-Galdos B."/>
            <person name="Quilez J."/>
            <person name="Marques-Bonet T."/>
            <person name="Raney B.J."/>
            <person name="Ingham P.W."/>
            <person name="Tay A."/>
            <person name="Hillier L.W."/>
            <person name="Minx P."/>
            <person name="Boehm T."/>
            <person name="Wilson R.K."/>
            <person name="Brenner S."/>
            <person name="Warren W.C."/>
        </authorList>
    </citation>
    <scope>NUCLEOTIDE SEQUENCE [LARGE SCALE GENOMIC DNA]</scope>
</reference>
<dbReference type="GO" id="GO:0007166">
    <property type="term" value="P:cell surface receptor signaling pathway"/>
    <property type="evidence" value="ECO:0007669"/>
    <property type="project" value="TreeGrafter"/>
</dbReference>
<reference evidence="6" key="2">
    <citation type="journal article" date="2007" name="PLoS Biol.">
        <title>Survey sequencing and comparative analysis of the elephant shark (Callorhinchus milii) genome.</title>
        <authorList>
            <person name="Venkatesh B."/>
            <person name="Kirkness E.F."/>
            <person name="Loh Y.H."/>
            <person name="Halpern A.L."/>
            <person name="Lee A.P."/>
            <person name="Johnson J."/>
            <person name="Dandona N."/>
            <person name="Viswanathan L.D."/>
            <person name="Tay A."/>
            <person name="Venter J.C."/>
            <person name="Strausberg R.L."/>
            <person name="Brenner S."/>
        </authorList>
    </citation>
    <scope>NUCLEOTIDE SEQUENCE [LARGE SCALE GENOMIC DNA]</scope>
</reference>
<keyword evidence="6" id="KW-1185">Reference proteome</keyword>
<evidence type="ECO:0000256" key="2">
    <source>
        <dbReference type="ARBA" id="ARBA00007432"/>
    </source>
</evidence>
<keyword evidence="3" id="KW-0202">Cytokine</keyword>
<organism evidence="5 6">
    <name type="scientific">Callorhinchus milii</name>
    <name type="common">Ghost shark</name>
    <dbReference type="NCBI Taxonomy" id="7868"/>
    <lineage>
        <taxon>Eukaryota</taxon>
        <taxon>Metazoa</taxon>
        <taxon>Chordata</taxon>
        <taxon>Craniata</taxon>
        <taxon>Vertebrata</taxon>
        <taxon>Chondrichthyes</taxon>
        <taxon>Holocephali</taxon>
        <taxon>Chimaeriformes</taxon>
        <taxon>Callorhinchidae</taxon>
        <taxon>Callorhinchus</taxon>
    </lineage>
</organism>
<reference evidence="6" key="1">
    <citation type="journal article" date="2006" name="Science">
        <title>Ancient noncoding elements conserved in the human genome.</title>
        <authorList>
            <person name="Venkatesh B."/>
            <person name="Kirkness E.F."/>
            <person name="Loh Y.H."/>
            <person name="Halpern A.L."/>
            <person name="Lee A.P."/>
            <person name="Johnson J."/>
            <person name="Dandona N."/>
            <person name="Viswanathan L.D."/>
            <person name="Tay A."/>
            <person name="Venter J.C."/>
            <person name="Strausberg R.L."/>
            <person name="Brenner S."/>
        </authorList>
    </citation>
    <scope>NUCLEOTIDE SEQUENCE [LARGE SCALE GENOMIC DNA]</scope>
</reference>